<dbReference type="InterPro" id="IPR034530">
    <property type="entry name" value="HpnP-like"/>
</dbReference>
<dbReference type="Gene3D" id="3.80.30.20">
    <property type="entry name" value="tm_1862 like domain"/>
    <property type="match status" value="1"/>
</dbReference>
<dbReference type="eggNOG" id="COG1032">
    <property type="taxonomic scope" value="Bacteria"/>
</dbReference>
<feature type="domain" description="B12-binding" evidence="6">
    <location>
        <begin position="68"/>
        <end position="141"/>
    </location>
</feature>
<dbReference type="AlphaFoldDB" id="I2PWP1"/>
<dbReference type="Gene3D" id="3.40.50.280">
    <property type="entry name" value="Cobalamin-binding domain"/>
    <property type="match status" value="1"/>
</dbReference>
<sequence length="545" mass="59819">MKNVLMINPTLPLSFWSFSETLAMTGKKALLPPLGLLTVAALLPKDWNIRLVDLNVRPLGQDDWIGIDLVLVTGMLVQRESLLELLATAKARGIPTAAGGAYPTTAPQEVLDAGCDFLIQGEGETTVPELVAALEAGRTHGTFVCLDKPALADSPPPRFDLVPLGDYESMSLQTSRGCPFACEFCDIVSLFGRTQRHKAPDQVIGELEAIRRLGFRGTVFVADDNFIGNRPRAVTLLQRIIEWQARHGEPFDFITQASVNLGQDIALIDLLTAANFSYVFVGIESPDNDVLTAAGKHQNVRNPLLDSLRAINANGLSVIGSFILGMDGEKPGAGARMQALAEAADLPWVMVNVLRALPRTALWDRLREEGRLHDGIEESGWDALTNFTPERPIETILAEQVAALSALYTPGAYLGRVLRATLAMRPTRKASGAAPRAKADPRLAVAQQNRSSDSLPLLRLLWRQGIAGEARWQFWRQLAIVAWRNPSRLRRYIVLCGMGENLYAFVRHVRAHDQVRRAGNRVRPKGPDAMPVPGRFDVENFKEVG</sequence>
<dbReference type="PROSITE" id="PS51918">
    <property type="entry name" value="RADICAL_SAM"/>
    <property type="match status" value="1"/>
</dbReference>
<evidence type="ECO:0000256" key="5">
    <source>
        <dbReference type="ARBA" id="ARBA00023014"/>
    </source>
</evidence>
<evidence type="ECO:0000256" key="1">
    <source>
        <dbReference type="ARBA" id="ARBA00001966"/>
    </source>
</evidence>
<dbReference type="GO" id="GO:0003824">
    <property type="term" value="F:catalytic activity"/>
    <property type="evidence" value="ECO:0007669"/>
    <property type="project" value="InterPro"/>
</dbReference>
<dbReference type="SFLD" id="SFLDG01082">
    <property type="entry name" value="B12-binding_domain_containing"/>
    <property type="match status" value="1"/>
</dbReference>
<gene>
    <name evidence="8" type="ORF">DesU5LDRAFT_0231</name>
</gene>
<keyword evidence="4" id="KW-0408">Iron</keyword>
<comment type="cofactor">
    <cofactor evidence="1">
        <name>[4Fe-4S] cluster</name>
        <dbReference type="ChEBI" id="CHEBI:49883"/>
    </cofactor>
</comment>
<dbReference type="SFLD" id="SFLDF00303">
    <property type="entry name" value="hopanoid_C2-methyltransferase"/>
    <property type="match status" value="1"/>
</dbReference>
<evidence type="ECO:0000259" key="6">
    <source>
        <dbReference type="PROSITE" id="PS51332"/>
    </source>
</evidence>
<dbReference type="Pfam" id="PF04055">
    <property type="entry name" value="Radical_SAM"/>
    <property type="match status" value="1"/>
</dbReference>
<dbReference type="InterPro" id="IPR007197">
    <property type="entry name" value="rSAM"/>
</dbReference>
<dbReference type="InterPro" id="IPR023404">
    <property type="entry name" value="rSAM_horseshoe"/>
</dbReference>
<evidence type="ECO:0000256" key="4">
    <source>
        <dbReference type="ARBA" id="ARBA00023004"/>
    </source>
</evidence>
<dbReference type="GO" id="GO:0005829">
    <property type="term" value="C:cytosol"/>
    <property type="evidence" value="ECO:0007669"/>
    <property type="project" value="TreeGrafter"/>
</dbReference>
<organism evidence="8">
    <name type="scientific">Desulfovibrio sp. U5L</name>
    <dbReference type="NCBI Taxonomy" id="596152"/>
    <lineage>
        <taxon>Bacteria</taxon>
        <taxon>Pseudomonadati</taxon>
        <taxon>Thermodesulfobacteriota</taxon>
        <taxon>Desulfovibrionia</taxon>
        <taxon>Desulfovibrionales</taxon>
        <taxon>Desulfovibrionaceae</taxon>
        <taxon>Desulfovibrio</taxon>
    </lineage>
</organism>
<dbReference type="STRING" id="596152.DesU5LDRAFT_0231"/>
<dbReference type="PANTHER" id="PTHR43409:SF3">
    <property type="entry name" value="HYPOTHETICAL METHYLTRANSFERASE"/>
    <property type="match status" value="1"/>
</dbReference>
<dbReference type="HOGENOM" id="CLU_021572_5_0_7"/>
<dbReference type="InterPro" id="IPR058240">
    <property type="entry name" value="rSAM_sf"/>
</dbReference>
<dbReference type="Pfam" id="PF02310">
    <property type="entry name" value="B12-binding"/>
    <property type="match status" value="1"/>
</dbReference>
<dbReference type="InterPro" id="IPR034466">
    <property type="entry name" value="Methyltransferase_Class_B"/>
</dbReference>
<dbReference type="PANTHER" id="PTHR43409">
    <property type="entry name" value="ANAEROBIC MAGNESIUM-PROTOPORPHYRIN IX MONOMETHYL ESTER CYCLASE-RELATED"/>
    <property type="match status" value="1"/>
</dbReference>
<dbReference type="SFLD" id="SFLDS00029">
    <property type="entry name" value="Radical_SAM"/>
    <property type="match status" value="1"/>
</dbReference>
<name>I2PWP1_9BACT</name>
<reference evidence="8" key="1">
    <citation type="submission" date="2011-11" db="EMBL/GenBank/DDBJ databases">
        <title>Improved High-Quality Draft sequence of Desulfovibrio sp. U5L.</title>
        <authorList>
            <consortium name="US DOE Joint Genome Institute"/>
            <person name="Lucas S."/>
            <person name="Han J."/>
            <person name="Lapidus A."/>
            <person name="Cheng J.-F."/>
            <person name="Goodwin L."/>
            <person name="Pitluck S."/>
            <person name="Peters L."/>
            <person name="Ovchinnikova G."/>
            <person name="Held B."/>
            <person name="Detter J.C."/>
            <person name="Han C."/>
            <person name="Tapia R."/>
            <person name="Land M."/>
            <person name="Hauser L."/>
            <person name="Kyrpides N."/>
            <person name="Ivanova N."/>
            <person name="Pagani I."/>
            <person name="Gabster J."/>
            <person name="Walker C."/>
            <person name="Stolyar S."/>
            <person name="Stahl D."/>
            <person name="Arkin A."/>
            <person name="Dehal P."/>
            <person name="Hazen T."/>
            <person name="Woyke T."/>
        </authorList>
    </citation>
    <scope>NUCLEOTIDE SEQUENCE [LARGE SCALE GENOMIC DNA]</scope>
    <source>
        <strain evidence="8">U5L</strain>
    </source>
</reference>
<dbReference type="GO" id="GO:0046872">
    <property type="term" value="F:metal ion binding"/>
    <property type="evidence" value="ECO:0007669"/>
    <property type="project" value="UniProtKB-KW"/>
</dbReference>
<dbReference type="SUPFAM" id="SSF102114">
    <property type="entry name" value="Radical SAM enzymes"/>
    <property type="match status" value="1"/>
</dbReference>
<dbReference type="SMART" id="SM00729">
    <property type="entry name" value="Elp3"/>
    <property type="match status" value="1"/>
</dbReference>
<dbReference type="InterPro" id="IPR051198">
    <property type="entry name" value="BchE-like"/>
</dbReference>
<keyword evidence="2" id="KW-0949">S-adenosyl-L-methionine</keyword>
<dbReference type="CDD" id="cd02068">
    <property type="entry name" value="radical_SAM_B12_BD"/>
    <property type="match status" value="1"/>
</dbReference>
<dbReference type="InterPro" id="IPR025274">
    <property type="entry name" value="DUF4070"/>
</dbReference>
<dbReference type="SFLD" id="SFLDG01123">
    <property type="entry name" value="methyltransferase_(Class_B)"/>
    <property type="match status" value="1"/>
</dbReference>
<dbReference type="EMBL" id="JH600068">
    <property type="protein sequence ID" value="EIG51947.1"/>
    <property type="molecule type" value="Genomic_DNA"/>
</dbReference>
<feature type="domain" description="Radical SAM core" evidence="7">
    <location>
        <begin position="164"/>
        <end position="394"/>
    </location>
</feature>
<dbReference type="InterPro" id="IPR006158">
    <property type="entry name" value="Cobalamin-bd"/>
</dbReference>
<keyword evidence="3" id="KW-0479">Metal-binding</keyword>
<dbReference type="InterPro" id="IPR006638">
    <property type="entry name" value="Elp3/MiaA/NifB-like_rSAM"/>
</dbReference>
<evidence type="ECO:0000313" key="8">
    <source>
        <dbReference type="EMBL" id="EIG51947.1"/>
    </source>
</evidence>
<proteinExistence type="predicted"/>
<evidence type="ECO:0000256" key="3">
    <source>
        <dbReference type="ARBA" id="ARBA00022723"/>
    </source>
</evidence>
<protein>
    <submittedName>
        <fullName evidence="8">Fe-S oxidoreductase</fullName>
    </submittedName>
</protein>
<evidence type="ECO:0000256" key="2">
    <source>
        <dbReference type="ARBA" id="ARBA00022691"/>
    </source>
</evidence>
<evidence type="ECO:0000259" key="7">
    <source>
        <dbReference type="PROSITE" id="PS51918"/>
    </source>
</evidence>
<dbReference type="PROSITE" id="PS51332">
    <property type="entry name" value="B12_BINDING"/>
    <property type="match status" value="1"/>
</dbReference>
<dbReference type="Pfam" id="PF13282">
    <property type="entry name" value="DUF4070"/>
    <property type="match status" value="1"/>
</dbReference>
<dbReference type="GO" id="GO:0031419">
    <property type="term" value="F:cobalamin binding"/>
    <property type="evidence" value="ECO:0007669"/>
    <property type="project" value="InterPro"/>
</dbReference>
<accession>I2PWP1</accession>
<keyword evidence="5" id="KW-0411">Iron-sulfur</keyword>
<dbReference type="GO" id="GO:0051539">
    <property type="term" value="F:4 iron, 4 sulfur cluster binding"/>
    <property type="evidence" value="ECO:0007669"/>
    <property type="project" value="UniProtKB-KW"/>
</dbReference>
<dbReference type="CDD" id="cd01335">
    <property type="entry name" value="Radical_SAM"/>
    <property type="match status" value="1"/>
</dbReference>
<dbReference type="OrthoDB" id="9804952at2"/>